<dbReference type="Proteomes" id="UP001143480">
    <property type="component" value="Unassembled WGS sequence"/>
</dbReference>
<organism evidence="1 2">
    <name type="scientific">Dactylosporangium matsuzakiense</name>
    <dbReference type="NCBI Taxonomy" id="53360"/>
    <lineage>
        <taxon>Bacteria</taxon>
        <taxon>Bacillati</taxon>
        <taxon>Actinomycetota</taxon>
        <taxon>Actinomycetes</taxon>
        <taxon>Micromonosporales</taxon>
        <taxon>Micromonosporaceae</taxon>
        <taxon>Dactylosporangium</taxon>
    </lineage>
</organism>
<gene>
    <name evidence="1" type="ORF">GCM10017581_028500</name>
</gene>
<sequence length="88" mass="8611">MGRLAGAADGRPGLGILAQLAADGRPGLGILAQLAADGRPGLGILAQLAADGRPAVPVEAVLGFAEAAAGRAAVEGRHRRGKLVVAVE</sequence>
<name>A0A9W6NL93_9ACTN</name>
<comment type="caution">
    <text evidence="1">The sequence shown here is derived from an EMBL/GenBank/DDBJ whole genome shotgun (WGS) entry which is preliminary data.</text>
</comment>
<evidence type="ECO:0000313" key="1">
    <source>
        <dbReference type="EMBL" id="GLL01109.1"/>
    </source>
</evidence>
<dbReference type="RefSeq" id="WP_271189129.1">
    <property type="nucleotide sequence ID" value="NZ_BSFP01000013.1"/>
</dbReference>
<reference evidence="1" key="1">
    <citation type="journal article" date="2014" name="Int. J. Syst. Evol. Microbiol.">
        <title>Complete genome sequence of Corynebacterium casei LMG S-19264T (=DSM 44701T), isolated from a smear-ripened cheese.</title>
        <authorList>
            <consortium name="US DOE Joint Genome Institute (JGI-PGF)"/>
            <person name="Walter F."/>
            <person name="Albersmeier A."/>
            <person name="Kalinowski J."/>
            <person name="Ruckert C."/>
        </authorList>
    </citation>
    <scope>NUCLEOTIDE SEQUENCE</scope>
    <source>
        <strain evidence="1">VKM Ac-1321</strain>
    </source>
</reference>
<proteinExistence type="predicted"/>
<reference evidence="1" key="2">
    <citation type="submission" date="2023-01" db="EMBL/GenBank/DDBJ databases">
        <authorList>
            <person name="Sun Q."/>
            <person name="Evtushenko L."/>
        </authorList>
    </citation>
    <scope>NUCLEOTIDE SEQUENCE</scope>
    <source>
        <strain evidence="1">VKM Ac-1321</strain>
    </source>
</reference>
<dbReference type="EMBL" id="BSFP01000013">
    <property type="protein sequence ID" value="GLL01109.1"/>
    <property type="molecule type" value="Genomic_DNA"/>
</dbReference>
<protein>
    <recommendedName>
        <fullName evidence="3">Zinc-binding dehydrogenase</fullName>
    </recommendedName>
</protein>
<evidence type="ECO:0008006" key="3">
    <source>
        <dbReference type="Google" id="ProtNLM"/>
    </source>
</evidence>
<accession>A0A9W6NL93</accession>
<evidence type="ECO:0000313" key="2">
    <source>
        <dbReference type="Proteomes" id="UP001143480"/>
    </source>
</evidence>
<dbReference type="AlphaFoldDB" id="A0A9W6NL93"/>
<keyword evidence="2" id="KW-1185">Reference proteome</keyword>